<feature type="non-terminal residue" evidence="1">
    <location>
        <position position="1"/>
    </location>
</feature>
<organism evidence="1">
    <name type="scientific">hydrothermal vent metagenome</name>
    <dbReference type="NCBI Taxonomy" id="652676"/>
    <lineage>
        <taxon>unclassified sequences</taxon>
        <taxon>metagenomes</taxon>
        <taxon>ecological metagenomes</taxon>
    </lineage>
</organism>
<dbReference type="EMBL" id="UOET01000021">
    <property type="protein sequence ID" value="VAW26321.1"/>
    <property type="molecule type" value="Genomic_DNA"/>
</dbReference>
<protein>
    <recommendedName>
        <fullName evidence="2">DUF2154 domain-containing protein</fullName>
    </recommendedName>
</protein>
<dbReference type="AlphaFoldDB" id="A0A3B0U5L2"/>
<proteinExistence type="predicted"/>
<evidence type="ECO:0008006" key="2">
    <source>
        <dbReference type="Google" id="ProtNLM"/>
    </source>
</evidence>
<accession>A0A3B0U5L2</accession>
<name>A0A3B0U5L2_9ZZZZ</name>
<evidence type="ECO:0000313" key="1">
    <source>
        <dbReference type="EMBL" id="VAW26321.1"/>
    </source>
</evidence>
<reference evidence="1" key="1">
    <citation type="submission" date="2018-06" db="EMBL/GenBank/DDBJ databases">
        <authorList>
            <person name="Zhirakovskaya E."/>
        </authorList>
    </citation>
    <scope>NUCLEOTIDE SEQUENCE</scope>
</reference>
<gene>
    <name evidence="1" type="ORF">MNBD_BACTEROID07-836</name>
</gene>
<sequence length="251" mass="28346">ETDMRWNVFNRWDQYDNRWDQNNNSFGNGYNSGLKSGKETAESLQDKHNFMIPYADTTQNATLELDAAAGSFSLIDTTSELLTFSQVGTYRSLYQYDVYRNNHDVKVNISEKRENIFYRKSHKRVTIRLNPKPIWDISLNAGASSVNYDLSKFKVKKISLDGGAGSFKITLGDKYPDVKIDIDAGASSLTLRVPESTGCDLEITAVMSGKYLPGFNKVSSGHYQTENYDAAKNKIHLNVDAAVSSFRIIRY</sequence>